<proteinExistence type="predicted"/>
<dbReference type="InterPro" id="IPR013216">
    <property type="entry name" value="Methyltransf_11"/>
</dbReference>
<dbReference type="PANTHER" id="PTHR43591">
    <property type="entry name" value="METHYLTRANSFERASE"/>
    <property type="match status" value="1"/>
</dbReference>
<dbReference type="SUPFAM" id="SSF53335">
    <property type="entry name" value="S-adenosyl-L-methionine-dependent methyltransferases"/>
    <property type="match status" value="1"/>
</dbReference>
<dbReference type="InterPro" id="IPR029063">
    <property type="entry name" value="SAM-dependent_MTases_sf"/>
</dbReference>
<evidence type="ECO:0000259" key="1">
    <source>
        <dbReference type="Pfam" id="PF08241"/>
    </source>
</evidence>
<evidence type="ECO:0000313" key="2">
    <source>
        <dbReference type="EMBL" id="MBC6993705.1"/>
    </source>
</evidence>
<keyword evidence="3" id="KW-1185">Reference proteome</keyword>
<dbReference type="GO" id="GO:0008757">
    <property type="term" value="F:S-adenosylmethionine-dependent methyltransferase activity"/>
    <property type="evidence" value="ECO:0007669"/>
    <property type="project" value="InterPro"/>
</dbReference>
<keyword evidence="2" id="KW-0489">Methyltransferase</keyword>
<dbReference type="AlphaFoldDB" id="A0A923PGM0"/>
<dbReference type="GO" id="GO:0032259">
    <property type="term" value="P:methylation"/>
    <property type="evidence" value="ECO:0007669"/>
    <property type="project" value="UniProtKB-KW"/>
</dbReference>
<dbReference type="RefSeq" id="WP_187465810.1">
    <property type="nucleotide sequence ID" value="NZ_JACSIT010000074.1"/>
</dbReference>
<feature type="domain" description="Methyltransferase type 11" evidence="1">
    <location>
        <begin position="79"/>
        <end position="195"/>
    </location>
</feature>
<dbReference type="PANTHER" id="PTHR43591:SF24">
    <property type="entry name" value="2-METHOXY-6-POLYPRENYL-1,4-BENZOQUINOL METHYLASE, MITOCHONDRIAL"/>
    <property type="match status" value="1"/>
</dbReference>
<name>A0A923PGM0_9BACT</name>
<protein>
    <submittedName>
        <fullName evidence="2">Methyltransferase domain-containing protein</fullName>
    </submittedName>
</protein>
<keyword evidence="2" id="KW-0808">Transferase</keyword>
<accession>A0A923PGM0</accession>
<dbReference type="Proteomes" id="UP000650081">
    <property type="component" value="Unassembled WGS sequence"/>
</dbReference>
<reference evidence="2" key="1">
    <citation type="submission" date="2020-08" db="EMBL/GenBank/DDBJ databases">
        <title>Lewinella bacteria from marine environments.</title>
        <authorList>
            <person name="Zhong Y."/>
        </authorList>
    </citation>
    <scope>NUCLEOTIDE SEQUENCE</scope>
    <source>
        <strain evidence="2">KCTC 42187</strain>
    </source>
</reference>
<sequence>MANLQLLPEPLSVRGEIPFYHAKSAEEFRADVYERYDELVTRQTALHLADELHGAYPLQAVADYVLGQLPPGEDLTLADVGCSVGRLAAELLRAHPGAAVYGIDFSYQMLRQARAYWVQGETLRPNLFRYGYGSPQLPGHHLTRLQFALARAEALPFPDHSLDAVVNSFLIDRLPNPLAAFAEWMRVLRPGGRVITLSPLNFLRPEAWREWHPPVKLLHALQAAGWEVLDWTDPLWLTEPMDVRGNAIQWSTLAFTLLRR</sequence>
<dbReference type="Pfam" id="PF08241">
    <property type="entry name" value="Methyltransf_11"/>
    <property type="match status" value="1"/>
</dbReference>
<dbReference type="Gene3D" id="3.40.50.150">
    <property type="entry name" value="Vaccinia Virus protein VP39"/>
    <property type="match status" value="1"/>
</dbReference>
<organism evidence="2 3">
    <name type="scientific">Neolewinella lacunae</name>
    <dbReference type="NCBI Taxonomy" id="1517758"/>
    <lineage>
        <taxon>Bacteria</taxon>
        <taxon>Pseudomonadati</taxon>
        <taxon>Bacteroidota</taxon>
        <taxon>Saprospiria</taxon>
        <taxon>Saprospirales</taxon>
        <taxon>Lewinellaceae</taxon>
        <taxon>Neolewinella</taxon>
    </lineage>
</organism>
<evidence type="ECO:0000313" key="3">
    <source>
        <dbReference type="Proteomes" id="UP000650081"/>
    </source>
</evidence>
<comment type="caution">
    <text evidence="2">The sequence shown here is derived from an EMBL/GenBank/DDBJ whole genome shotgun (WGS) entry which is preliminary data.</text>
</comment>
<dbReference type="EMBL" id="JACSIT010000074">
    <property type="protein sequence ID" value="MBC6993705.1"/>
    <property type="molecule type" value="Genomic_DNA"/>
</dbReference>
<gene>
    <name evidence="2" type="ORF">H9S92_06010</name>
</gene>
<dbReference type="CDD" id="cd02440">
    <property type="entry name" value="AdoMet_MTases"/>
    <property type="match status" value="1"/>
</dbReference>